<dbReference type="AlphaFoldDB" id="A0A9X1S376"/>
<dbReference type="RefSeq" id="WP_229384114.1">
    <property type="nucleotide sequence ID" value="NZ_JAGTTN010000002.1"/>
</dbReference>
<accession>A0A9X1S376</accession>
<comment type="caution">
    <text evidence="1">The sequence shown here is derived from an EMBL/GenBank/DDBJ whole genome shotgun (WGS) entry which is preliminary data.</text>
</comment>
<proteinExistence type="predicted"/>
<organism evidence="1 2">
    <name type="scientific">Microbacterium allomyrinae</name>
    <dbReference type="NCBI Taxonomy" id="2830666"/>
    <lineage>
        <taxon>Bacteria</taxon>
        <taxon>Bacillati</taxon>
        <taxon>Actinomycetota</taxon>
        <taxon>Actinomycetes</taxon>
        <taxon>Micrococcales</taxon>
        <taxon>Microbacteriaceae</taxon>
        <taxon>Microbacterium</taxon>
    </lineage>
</organism>
<evidence type="ECO:0000313" key="2">
    <source>
        <dbReference type="Proteomes" id="UP001139354"/>
    </source>
</evidence>
<keyword evidence="2" id="KW-1185">Reference proteome</keyword>
<name>A0A9X1S376_9MICO</name>
<dbReference type="EMBL" id="JAGTTN010000002">
    <property type="protein sequence ID" value="MCC2032202.1"/>
    <property type="molecule type" value="Genomic_DNA"/>
</dbReference>
<evidence type="ECO:0000313" key="1">
    <source>
        <dbReference type="EMBL" id="MCC2032202.1"/>
    </source>
</evidence>
<sequence>MRVKIHYGGEVYESTQLRADHVEREIADIVSGGDCGFLRVNTAAGWVSLLVTPNIPIAVASDTSVEPKSDYNWFTPE</sequence>
<reference evidence="1" key="1">
    <citation type="submission" date="2021-04" db="EMBL/GenBank/DDBJ databases">
        <title>Microbacterium tenobrionis sp. nov. and Microbacterium allomyrinae sp. nov., isolated from larvae of Tenobrio molitor and Allomyrina dichotoma, respectively.</title>
        <authorList>
            <person name="Lee S.D."/>
        </authorList>
    </citation>
    <scope>NUCLEOTIDE SEQUENCE</scope>
    <source>
        <strain evidence="1">BWT-G7</strain>
    </source>
</reference>
<protein>
    <submittedName>
        <fullName evidence="1">Uncharacterized protein</fullName>
    </submittedName>
</protein>
<dbReference type="Proteomes" id="UP001139354">
    <property type="component" value="Unassembled WGS sequence"/>
</dbReference>
<gene>
    <name evidence="1" type="ORF">KEC57_08385</name>
</gene>